<dbReference type="EMBL" id="MN740367">
    <property type="protein sequence ID" value="QHU02905.1"/>
    <property type="molecule type" value="Genomic_DNA"/>
</dbReference>
<proteinExistence type="predicted"/>
<dbReference type="AlphaFoldDB" id="A0A6C0JAP9"/>
<organism evidence="2">
    <name type="scientific">viral metagenome</name>
    <dbReference type="NCBI Taxonomy" id="1070528"/>
    <lineage>
        <taxon>unclassified sequences</taxon>
        <taxon>metagenomes</taxon>
        <taxon>organismal metagenomes</taxon>
    </lineage>
</organism>
<reference evidence="2" key="1">
    <citation type="journal article" date="2020" name="Nature">
        <title>Giant virus diversity and host interactions through global metagenomics.</title>
        <authorList>
            <person name="Schulz F."/>
            <person name="Roux S."/>
            <person name="Paez-Espino D."/>
            <person name="Jungbluth S."/>
            <person name="Walsh D.A."/>
            <person name="Denef V.J."/>
            <person name="McMahon K.D."/>
            <person name="Konstantinidis K.T."/>
            <person name="Eloe-Fadrosh E.A."/>
            <person name="Kyrpides N.C."/>
            <person name="Woyke T."/>
        </authorList>
    </citation>
    <scope>NUCLEOTIDE SEQUENCE</scope>
    <source>
        <strain evidence="2">GVMAG-M-3300025890-48</strain>
    </source>
</reference>
<protein>
    <submittedName>
        <fullName evidence="2">Uncharacterized protein</fullName>
    </submittedName>
</protein>
<sequence length="199" mass="22550">MSNNSGASISDIQNMIESMVREESTSMQNIIKLADENTRVSGTLISTVTIAAGLINQMQNNIQDLSVIMQKLNDKKLEQDTAIRQIAEKLKGAPTIAQTNEAISNLKAAIKTKANMSQEEIDTALQLVPVPDIQTNRGGFTYRKTKSSNPRKEVRTQIKQDRPRNLQRLTKNKIIRRKSITRRKSLKGKTRRKSRKYRK</sequence>
<feature type="region of interest" description="Disordered" evidence="1">
    <location>
        <begin position="177"/>
        <end position="199"/>
    </location>
</feature>
<name>A0A6C0JAP9_9ZZZZ</name>
<evidence type="ECO:0000256" key="1">
    <source>
        <dbReference type="SAM" id="MobiDB-lite"/>
    </source>
</evidence>
<accession>A0A6C0JAP9</accession>
<feature type="region of interest" description="Disordered" evidence="1">
    <location>
        <begin position="136"/>
        <end position="164"/>
    </location>
</feature>
<evidence type="ECO:0000313" key="2">
    <source>
        <dbReference type="EMBL" id="QHU02905.1"/>
    </source>
</evidence>
<feature type="compositionally biased region" description="Basic and acidic residues" evidence="1">
    <location>
        <begin position="150"/>
        <end position="164"/>
    </location>
</feature>